<evidence type="ECO:0000313" key="4">
    <source>
        <dbReference type="Proteomes" id="UP000002754"/>
    </source>
</evidence>
<reference evidence="2 4" key="1">
    <citation type="journal article" date="2014" name="Genome Announc.">
        <title>Draft Genome Sequence of Bacillus alcalophilus AV1934, a Classic Alkaliphile Isolated from Human Feces in 1934.</title>
        <authorList>
            <person name="Attie O."/>
            <person name="Jayaprakash A."/>
            <person name="Shah H."/>
            <person name="Paulsen I.T."/>
            <person name="Morino M."/>
            <person name="Takahashi Y."/>
            <person name="Narumi I."/>
            <person name="Sachidanandam R."/>
            <person name="Satoh K."/>
            <person name="Ito M."/>
            <person name="Krulwich T.A."/>
        </authorList>
    </citation>
    <scope>NUCLEOTIDE SEQUENCE [LARGE SCALE GENOMIC DNA]</scope>
    <source>
        <strain evidence="2 4">AV1934</strain>
    </source>
</reference>
<dbReference type="Proteomes" id="UP000002754">
    <property type="component" value="Unassembled WGS sequence"/>
</dbReference>
<name>A0A094YX59_ALKAL</name>
<dbReference type="OrthoDB" id="5419659at2"/>
<dbReference type="Gene3D" id="3.30.160.250">
    <property type="match status" value="1"/>
</dbReference>
<evidence type="ECO:0000313" key="2">
    <source>
        <dbReference type="EMBL" id="KGA98117.1"/>
    </source>
</evidence>
<dbReference type="RefSeq" id="WP_003324277.1">
    <property type="nucleotide sequence ID" value="NZ_ALPT02000015.1"/>
</dbReference>
<keyword evidence="4" id="KW-1185">Reference proteome</keyword>
<sequence>MPVYKYYSVIHKEDGAFIVSFPDLENVFTDGESLSHAVSMAEDVLALMLTDYEDDGKQLPPASPVTALKAPEGASLVLIEVNTDEYRKAV</sequence>
<evidence type="ECO:0000313" key="3">
    <source>
        <dbReference type="EMBL" id="THG89292.1"/>
    </source>
</evidence>
<gene>
    <name evidence="3" type="ORF">AJ85_18560</name>
    <name evidence="2" type="ORF">BALCAV_0206220</name>
</gene>
<dbReference type="STRING" id="1218173.BALCAV_0206220"/>
<proteinExistence type="predicted"/>
<evidence type="ECO:0000313" key="5">
    <source>
        <dbReference type="Proteomes" id="UP000297014"/>
    </source>
</evidence>
<dbReference type="Proteomes" id="UP000297014">
    <property type="component" value="Unassembled WGS sequence"/>
</dbReference>
<dbReference type="SUPFAM" id="SSF143100">
    <property type="entry name" value="TTHA1013/TTHA0281-like"/>
    <property type="match status" value="1"/>
</dbReference>
<dbReference type="EMBL" id="ALPT02000015">
    <property type="protein sequence ID" value="KGA98117.1"/>
    <property type="molecule type" value="Genomic_DNA"/>
</dbReference>
<accession>A0A094YX59</accession>
<organism evidence="2 4">
    <name type="scientific">Alkalihalobacillus alcalophilus ATCC 27647 = CGMCC 1.3604</name>
    <dbReference type="NCBI Taxonomy" id="1218173"/>
    <lineage>
        <taxon>Bacteria</taxon>
        <taxon>Bacillati</taxon>
        <taxon>Bacillota</taxon>
        <taxon>Bacilli</taxon>
        <taxon>Bacillales</taxon>
        <taxon>Bacillaceae</taxon>
        <taxon>Alkalihalobacillus</taxon>
    </lineage>
</organism>
<comment type="caution">
    <text evidence="2">The sequence shown here is derived from an EMBL/GenBank/DDBJ whole genome shotgun (WGS) entry which is preliminary data.</text>
</comment>
<reference evidence="3 5" key="2">
    <citation type="submission" date="2014-01" db="EMBL/GenBank/DDBJ databases">
        <title>Draft genome sequencing of Bacillus alcalophilus CGMCC 1.3604.</title>
        <authorList>
            <person name="Yang J."/>
            <person name="Diao L."/>
            <person name="Yang S."/>
        </authorList>
    </citation>
    <scope>NUCLEOTIDE SEQUENCE [LARGE SCALE GENOMIC DNA]</scope>
    <source>
        <strain evidence="3 5">CGMCC 1.3604</strain>
    </source>
</reference>
<protein>
    <submittedName>
        <fullName evidence="2">Antitoxin HicB</fullName>
    </submittedName>
</protein>
<feature type="domain" description="HicB-like antitoxin of toxin-antitoxin system" evidence="1">
    <location>
        <begin position="6"/>
        <end position="83"/>
    </location>
</feature>
<dbReference type="InterPro" id="IPR035069">
    <property type="entry name" value="TTHA1013/TTHA0281-like"/>
</dbReference>
<evidence type="ECO:0000259" key="1">
    <source>
        <dbReference type="Pfam" id="PF15919"/>
    </source>
</evidence>
<dbReference type="eggNOG" id="COG1598">
    <property type="taxonomic scope" value="Bacteria"/>
</dbReference>
<dbReference type="Pfam" id="PF15919">
    <property type="entry name" value="HicB_lk_antitox"/>
    <property type="match status" value="1"/>
</dbReference>
<dbReference type="InterPro" id="IPR031807">
    <property type="entry name" value="HicB-like"/>
</dbReference>
<dbReference type="AlphaFoldDB" id="A0A094YX59"/>
<dbReference type="EMBL" id="JALP01000248">
    <property type="protein sequence ID" value="THG89292.1"/>
    <property type="molecule type" value="Genomic_DNA"/>
</dbReference>